<dbReference type="SUPFAM" id="SSF50199">
    <property type="entry name" value="Staphylococcal nuclease"/>
    <property type="match status" value="1"/>
</dbReference>
<reference evidence="1 2" key="1">
    <citation type="journal article" date="2013" name="Genome Announc.">
        <title>Draft Genome Sequence of Rhodococcus ruber Strain BKS 20-38.</title>
        <authorList>
            <person name="Bala M."/>
            <person name="Kumar S."/>
            <person name="Raghava G.P."/>
            <person name="Mayilraj S."/>
        </authorList>
    </citation>
    <scope>NUCLEOTIDE SEQUENCE [LARGE SCALE GENOMIC DNA]</scope>
    <source>
        <strain evidence="1 2">BKS 20-38</strain>
    </source>
</reference>
<name>M2XTA1_9NOCA</name>
<dbReference type="PATRIC" id="fig|1278076.4.peg.2817"/>
<dbReference type="Gene3D" id="2.40.50.90">
    <property type="match status" value="1"/>
</dbReference>
<keyword evidence="2" id="KW-1185">Reference proteome</keyword>
<organism evidence="1 2">
    <name type="scientific">Rhodococcus ruber BKS 20-38</name>
    <dbReference type="NCBI Taxonomy" id="1278076"/>
    <lineage>
        <taxon>Bacteria</taxon>
        <taxon>Bacillati</taxon>
        <taxon>Actinomycetota</taxon>
        <taxon>Actinomycetes</taxon>
        <taxon>Mycobacteriales</taxon>
        <taxon>Nocardiaceae</taxon>
        <taxon>Rhodococcus</taxon>
    </lineage>
</organism>
<dbReference type="RefSeq" id="WP_003936809.1">
    <property type="nucleotide sequence ID" value="NZ_AOEX01000039.1"/>
</dbReference>
<sequence>MNETTATAWPAPRVPPAPRTARALWDTGAGNGLTIRTSVRLLFVDVPEIPIGVDAVRCADERFARLARWIEQRPDVPVTRRFAEYLLPRIGTGRAATLQCEQGRAAAVFARDNAAVRLTRPEGTERDLFLRTAVTPFDHRGRLWALVAPYYSAEERRGMTRAQRATFNLDMVLAGWAVPLIVYPPLPAAPDLVLLREATVAARAAGRGIWADPETLLPHEYRAVERLSAITEAIVAGNRPPDPDTWQLHYCADMRTRVLHGPEDYLHIPPSDRLWLWPADIIEALGRLHLTFSDRILGTW</sequence>
<gene>
    <name evidence="1" type="ORF">G352_13600</name>
</gene>
<evidence type="ECO:0000313" key="2">
    <source>
        <dbReference type="Proteomes" id="UP000011731"/>
    </source>
</evidence>
<comment type="caution">
    <text evidence="1">The sequence shown here is derived from an EMBL/GenBank/DDBJ whole genome shotgun (WGS) entry which is preliminary data.</text>
</comment>
<evidence type="ECO:0000313" key="1">
    <source>
        <dbReference type="EMBL" id="EME64196.1"/>
    </source>
</evidence>
<dbReference type="InterPro" id="IPR035437">
    <property type="entry name" value="SNase_OB-fold_sf"/>
</dbReference>
<dbReference type="Proteomes" id="UP000011731">
    <property type="component" value="Unassembled WGS sequence"/>
</dbReference>
<dbReference type="EMBL" id="AOEX01000039">
    <property type="protein sequence ID" value="EME64196.1"/>
    <property type="molecule type" value="Genomic_DNA"/>
</dbReference>
<proteinExistence type="predicted"/>
<protein>
    <submittedName>
        <fullName evidence="1">Nuclease</fullName>
    </submittedName>
</protein>
<dbReference type="AlphaFoldDB" id="M2XTA1"/>
<accession>M2XTA1</accession>